<name>A0ABZ1Z003_9NOCA</name>
<dbReference type="RefSeq" id="WP_329411972.1">
    <property type="nucleotide sequence ID" value="NZ_CP109441.1"/>
</dbReference>
<dbReference type="EMBL" id="CP109441">
    <property type="protein sequence ID" value="WUV47800.1"/>
    <property type="molecule type" value="Genomic_DNA"/>
</dbReference>
<dbReference type="Gene3D" id="1.10.287.1060">
    <property type="entry name" value="ESAT-6-like"/>
    <property type="match status" value="1"/>
</dbReference>
<protein>
    <recommendedName>
        <fullName evidence="3">WXG100 family type VII secretion target</fullName>
    </recommendedName>
</protein>
<accession>A0ABZ1Z003</accession>
<evidence type="ECO:0000313" key="2">
    <source>
        <dbReference type="Proteomes" id="UP001432062"/>
    </source>
</evidence>
<evidence type="ECO:0008006" key="3">
    <source>
        <dbReference type="Google" id="ProtNLM"/>
    </source>
</evidence>
<dbReference type="InterPro" id="IPR036689">
    <property type="entry name" value="ESAT-6-like_sf"/>
</dbReference>
<gene>
    <name evidence="1" type="ORF">OG563_06090</name>
</gene>
<evidence type="ECO:0000313" key="1">
    <source>
        <dbReference type="EMBL" id="WUV47800.1"/>
    </source>
</evidence>
<proteinExistence type="predicted"/>
<dbReference type="SUPFAM" id="SSF140453">
    <property type="entry name" value="EsxAB dimer-like"/>
    <property type="match status" value="1"/>
</dbReference>
<reference evidence="1" key="1">
    <citation type="submission" date="2022-10" db="EMBL/GenBank/DDBJ databases">
        <title>The complete genomes of actinobacterial strains from the NBC collection.</title>
        <authorList>
            <person name="Joergensen T.S."/>
            <person name="Alvarez Arevalo M."/>
            <person name="Sterndorff E.B."/>
            <person name="Faurdal D."/>
            <person name="Vuksanovic O."/>
            <person name="Mourched A.-S."/>
            <person name="Charusanti P."/>
            <person name="Shaw S."/>
            <person name="Blin K."/>
            <person name="Weber T."/>
        </authorList>
    </citation>
    <scope>NUCLEOTIDE SEQUENCE</scope>
    <source>
        <strain evidence="1">NBC_01482</strain>
    </source>
</reference>
<sequence length="103" mass="10897">MTGPIHFNYSAAEAATGSIGSLVAAMQTNSDNLRALYNLLMQEFDGSAAEGYQGIMSVFDGKITAYDGQVKALNAKMSEHMNSGGTMNQIDIVQGNRFGAIKA</sequence>
<organism evidence="1 2">
    <name type="scientific">Nocardia vinacea</name>
    <dbReference type="NCBI Taxonomy" id="96468"/>
    <lineage>
        <taxon>Bacteria</taxon>
        <taxon>Bacillati</taxon>
        <taxon>Actinomycetota</taxon>
        <taxon>Actinomycetes</taxon>
        <taxon>Mycobacteriales</taxon>
        <taxon>Nocardiaceae</taxon>
        <taxon>Nocardia</taxon>
    </lineage>
</organism>
<dbReference type="Proteomes" id="UP001432062">
    <property type="component" value="Chromosome"/>
</dbReference>
<keyword evidence="2" id="KW-1185">Reference proteome</keyword>